<dbReference type="InterPro" id="IPR020568">
    <property type="entry name" value="Ribosomal_Su5_D2-typ_SF"/>
</dbReference>
<dbReference type="SMART" id="SM00368">
    <property type="entry name" value="LRR_RI"/>
    <property type="match status" value="6"/>
</dbReference>
<accession>A0A819TE56</accession>
<evidence type="ECO:0000256" key="1">
    <source>
        <dbReference type="ARBA" id="ARBA00022737"/>
    </source>
</evidence>
<sequence>CPQLVSLTIGDCQLSTQELERLLLLTPSLSDLKLIASGSTLDLISDGSYWEQFIGKKLLLLKQFQFALTFISEDLNYTTTLDSLILPFQSPFWLNNKNWFVACDYISRESKIILYTTPLCIEVDAIKGYSVFEVSLANPKCRLVLHRSYNESCSSKEEILTILELSYNRIGNNGAQYLYDAFKENKTLTKLNLEGNPGNYCTVISAAIQIRNDKTLTKLNLEGNPGIYCAIMSAVIQIRNDKTITKVNLHGKNIDDIWMKFLTDALCSNETIIQLDLSTSQIGDIGAKHLSGLLRTNQIITMMDLSKNHIGDTGTQYLANVLQNNAIITELNLSHNEISGIGVGYLADMLRNNTTITWIDLSKNQIGDMGAKYLGDALKNNKTLTILSLNWHLVGDTGAKQLAVALEKNEKMKFHVNPVKHVAVEACFWEESVEHMLNVATKSPDKYLRIYMTAQSMLNGLAEDIVNERIILNQDIRTRARYLVDNYNFYMIDARKIWCFQLNKISPNILIDRTIGV</sequence>
<dbReference type="InterPro" id="IPR001611">
    <property type="entry name" value="Leu-rich_rpt"/>
</dbReference>
<dbReference type="Gene3D" id="3.30.230.10">
    <property type="match status" value="1"/>
</dbReference>
<dbReference type="Pfam" id="PF13516">
    <property type="entry name" value="LRR_6"/>
    <property type="match status" value="5"/>
</dbReference>
<dbReference type="SUPFAM" id="SSF54211">
    <property type="entry name" value="Ribosomal protein S5 domain 2-like"/>
    <property type="match status" value="1"/>
</dbReference>
<gene>
    <name evidence="2" type="ORF">OKA104_LOCUS34408</name>
</gene>
<keyword evidence="1" id="KW-0677">Repeat</keyword>
<dbReference type="InterPro" id="IPR052201">
    <property type="entry name" value="LRR-containing_regulator"/>
</dbReference>
<dbReference type="InterPro" id="IPR014721">
    <property type="entry name" value="Ribsml_uS5_D2-typ_fold_subgr"/>
</dbReference>
<organism evidence="2 3">
    <name type="scientific">Adineta steineri</name>
    <dbReference type="NCBI Taxonomy" id="433720"/>
    <lineage>
        <taxon>Eukaryota</taxon>
        <taxon>Metazoa</taxon>
        <taxon>Spiralia</taxon>
        <taxon>Gnathifera</taxon>
        <taxon>Rotifera</taxon>
        <taxon>Eurotatoria</taxon>
        <taxon>Bdelloidea</taxon>
        <taxon>Adinetida</taxon>
        <taxon>Adinetidae</taxon>
        <taxon>Adineta</taxon>
    </lineage>
</organism>
<dbReference type="EMBL" id="CAJOAY010004652">
    <property type="protein sequence ID" value="CAF4078370.1"/>
    <property type="molecule type" value="Genomic_DNA"/>
</dbReference>
<name>A0A819TE56_9BILA</name>
<evidence type="ECO:0000313" key="2">
    <source>
        <dbReference type="EMBL" id="CAF4078370.1"/>
    </source>
</evidence>
<feature type="non-terminal residue" evidence="2">
    <location>
        <position position="517"/>
    </location>
</feature>
<dbReference type="PANTHER" id="PTHR24111">
    <property type="entry name" value="LEUCINE-RICH REPEAT-CONTAINING PROTEIN 34"/>
    <property type="match status" value="1"/>
</dbReference>
<protein>
    <submittedName>
        <fullName evidence="2">Uncharacterized protein</fullName>
    </submittedName>
</protein>
<dbReference type="SUPFAM" id="SSF52047">
    <property type="entry name" value="RNI-like"/>
    <property type="match status" value="1"/>
</dbReference>
<dbReference type="AlphaFoldDB" id="A0A819TE56"/>
<reference evidence="2" key="1">
    <citation type="submission" date="2021-02" db="EMBL/GenBank/DDBJ databases">
        <authorList>
            <person name="Nowell W R."/>
        </authorList>
    </citation>
    <scope>NUCLEOTIDE SEQUENCE</scope>
</reference>
<dbReference type="Gene3D" id="3.80.10.10">
    <property type="entry name" value="Ribonuclease Inhibitor"/>
    <property type="match status" value="3"/>
</dbReference>
<dbReference type="Proteomes" id="UP000663881">
    <property type="component" value="Unassembled WGS sequence"/>
</dbReference>
<evidence type="ECO:0000313" key="3">
    <source>
        <dbReference type="Proteomes" id="UP000663881"/>
    </source>
</evidence>
<comment type="caution">
    <text evidence="2">The sequence shown here is derived from an EMBL/GenBank/DDBJ whole genome shotgun (WGS) entry which is preliminary data.</text>
</comment>
<dbReference type="PANTHER" id="PTHR24111:SF0">
    <property type="entry name" value="LEUCINE-RICH REPEAT-CONTAINING PROTEIN"/>
    <property type="match status" value="1"/>
</dbReference>
<dbReference type="InterPro" id="IPR032675">
    <property type="entry name" value="LRR_dom_sf"/>
</dbReference>
<proteinExistence type="predicted"/>